<dbReference type="Pfam" id="PF08386">
    <property type="entry name" value="Abhydrolase_4"/>
    <property type="match status" value="1"/>
</dbReference>
<dbReference type="Gene3D" id="3.40.50.1820">
    <property type="entry name" value="alpha/beta hydrolase"/>
    <property type="match status" value="1"/>
</dbReference>
<dbReference type="SUPFAM" id="SSF53474">
    <property type="entry name" value="alpha/beta-Hydrolases"/>
    <property type="match status" value="1"/>
</dbReference>
<name>A0A3N4HEI5_ASCIM</name>
<reference evidence="3 4" key="1">
    <citation type="journal article" date="2018" name="Nat. Ecol. Evol.">
        <title>Pezizomycetes genomes reveal the molecular basis of ectomycorrhizal truffle lifestyle.</title>
        <authorList>
            <person name="Murat C."/>
            <person name="Payen T."/>
            <person name="Noel B."/>
            <person name="Kuo A."/>
            <person name="Morin E."/>
            <person name="Chen J."/>
            <person name="Kohler A."/>
            <person name="Krizsan K."/>
            <person name="Balestrini R."/>
            <person name="Da Silva C."/>
            <person name="Montanini B."/>
            <person name="Hainaut M."/>
            <person name="Levati E."/>
            <person name="Barry K.W."/>
            <person name="Belfiori B."/>
            <person name="Cichocki N."/>
            <person name="Clum A."/>
            <person name="Dockter R.B."/>
            <person name="Fauchery L."/>
            <person name="Guy J."/>
            <person name="Iotti M."/>
            <person name="Le Tacon F."/>
            <person name="Lindquist E.A."/>
            <person name="Lipzen A."/>
            <person name="Malagnac F."/>
            <person name="Mello A."/>
            <person name="Molinier V."/>
            <person name="Miyauchi S."/>
            <person name="Poulain J."/>
            <person name="Riccioni C."/>
            <person name="Rubini A."/>
            <person name="Sitrit Y."/>
            <person name="Splivallo R."/>
            <person name="Traeger S."/>
            <person name="Wang M."/>
            <person name="Zifcakova L."/>
            <person name="Wipf D."/>
            <person name="Zambonelli A."/>
            <person name="Paolocci F."/>
            <person name="Nowrousian M."/>
            <person name="Ottonello S."/>
            <person name="Baldrian P."/>
            <person name="Spatafora J.W."/>
            <person name="Henrissat B."/>
            <person name="Nagy L.G."/>
            <person name="Aury J.M."/>
            <person name="Wincker P."/>
            <person name="Grigoriev I.V."/>
            <person name="Bonfante P."/>
            <person name="Martin F.M."/>
        </authorList>
    </citation>
    <scope>NUCLEOTIDE SEQUENCE [LARGE SCALE GENOMIC DNA]</scope>
    <source>
        <strain evidence="3 4">RN42</strain>
    </source>
</reference>
<dbReference type="Proteomes" id="UP000275078">
    <property type="component" value="Unassembled WGS sequence"/>
</dbReference>
<evidence type="ECO:0000313" key="3">
    <source>
        <dbReference type="EMBL" id="RPA72007.1"/>
    </source>
</evidence>
<proteinExistence type="predicted"/>
<dbReference type="InterPro" id="IPR013595">
    <property type="entry name" value="Pept_S33_TAP-like_C"/>
</dbReference>
<evidence type="ECO:0000259" key="2">
    <source>
        <dbReference type="Pfam" id="PF08386"/>
    </source>
</evidence>
<feature type="region of interest" description="Disordered" evidence="1">
    <location>
        <begin position="32"/>
        <end position="67"/>
    </location>
</feature>
<dbReference type="STRING" id="1160509.A0A3N4HEI5"/>
<dbReference type="AlphaFoldDB" id="A0A3N4HEI5"/>
<keyword evidence="4" id="KW-1185">Reference proteome</keyword>
<dbReference type="OrthoDB" id="425534at2759"/>
<evidence type="ECO:0000256" key="1">
    <source>
        <dbReference type="SAM" id="MobiDB-lite"/>
    </source>
</evidence>
<organism evidence="3 4">
    <name type="scientific">Ascobolus immersus RN42</name>
    <dbReference type="NCBI Taxonomy" id="1160509"/>
    <lineage>
        <taxon>Eukaryota</taxon>
        <taxon>Fungi</taxon>
        <taxon>Dikarya</taxon>
        <taxon>Ascomycota</taxon>
        <taxon>Pezizomycotina</taxon>
        <taxon>Pezizomycetes</taxon>
        <taxon>Pezizales</taxon>
        <taxon>Ascobolaceae</taxon>
        <taxon>Ascobolus</taxon>
    </lineage>
</organism>
<feature type="compositionally biased region" description="Acidic residues" evidence="1">
    <location>
        <begin position="707"/>
        <end position="716"/>
    </location>
</feature>
<accession>A0A3N4HEI5</accession>
<feature type="domain" description="Peptidase S33 tripeptidyl aminopeptidase-like C-terminal" evidence="2">
    <location>
        <begin position="562"/>
        <end position="656"/>
    </location>
</feature>
<feature type="compositionally biased region" description="Polar residues" evidence="1">
    <location>
        <begin position="57"/>
        <end position="67"/>
    </location>
</feature>
<dbReference type="InterPro" id="IPR029058">
    <property type="entry name" value="AB_hydrolase_fold"/>
</dbReference>
<evidence type="ECO:0000313" key="4">
    <source>
        <dbReference type="Proteomes" id="UP000275078"/>
    </source>
</evidence>
<protein>
    <recommendedName>
        <fullName evidence="2">Peptidase S33 tripeptidyl aminopeptidase-like C-terminal domain-containing protein</fullName>
    </recommendedName>
</protein>
<dbReference type="EMBL" id="ML119885">
    <property type="protein sequence ID" value="RPA72007.1"/>
    <property type="molecule type" value="Genomic_DNA"/>
</dbReference>
<gene>
    <name evidence="3" type="ORF">BJ508DRAFT_315097</name>
</gene>
<feature type="region of interest" description="Disordered" evidence="1">
    <location>
        <begin position="673"/>
        <end position="716"/>
    </location>
</feature>
<sequence>MTTALKTLNLCLNQNMFDPRFGLQRISPFFSTSASPSTTNDKSKRKHIHSSDELPATSLQSSASNPRKTHINRLQNLPSVMKPPELSQIVIWFLFFITPVLLLLHPCEALDPIGEDFGIRRPSGDGLWHAVEDGEETKIIMWRKCPTKAAHLGYNEPHCAYVLRRLNPDDDSDKRIIILHVTRYSPQKTTEELAEVQGFVFHIYGGPALNGVERLWKYIAEYTTWSKRHIHVTFNIRGSFGSEPDLSCFENEKDDRAFSAMMLKQDGPSMETAGLAGARTRRINAYLAAERCVKKLGGDHGVLRHVGVGSTAEDILFLQKLLVSDSYPETTTRPSLVDKVNLWTMSWSAHVADYLTKVHPDHLNSVIIDSPLDLDAPQNHKAAYIAKITEVNEVLASICYYCSTGVGCSLARKSGEDLSPEETCARVQRLINYAASQDAMRRLHQTMALPPLRLFLYNCLYKINEELSTCLTWIDILEGRLMNDTPFEWDYYGMHDTRLDVQGPVTMTSAKLTPGYEQILITCADVQSLGIDGTTDIDLYGVWKEASAISTTGADAQFSLFVACAFLRGTQIEALKPIPARVSGINTDTPILFLGNRLDPVAPARDSNGRLKHLDHYPNSYYVEVITTGHTILPHHDSPCLDEAISNYLDLGILPPSHYTSCTPKKLPFDAPTPYEPRVVTTPEHDAGSLADDPTLLPNPSDSEAASAEEEVFVDR</sequence>